<keyword evidence="3" id="KW-1185">Reference proteome</keyword>
<evidence type="ECO:0000313" key="2">
    <source>
        <dbReference type="EMBL" id="CAC5340620.1"/>
    </source>
</evidence>
<dbReference type="Proteomes" id="UP000196521">
    <property type="component" value="Unassembled WGS sequence"/>
</dbReference>
<name>A0A6J7ZFY0_PLARU</name>
<reference evidence="2" key="1">
    <citation type="submission" date="2020-05" db="EMBL/GenBank/DDBJ databases">
        <authorList>
            <consortium name="Genoscope - CEA"/>
            <person name="William W."/>
        </authorList>
    </citation>
    <scope>NUCLEOTIDE SEQUENCE [LARGE SCALE GENOMIC DNA]</scope>
    <source>
        <strain evidence="2">PCC 7821</strain>
    </source>
</reference>
<dbReference type="EMBL" id="CZCZ02000005">
    <property type="protein sequence ID" value="CAC5340620.1"/>
    <property type="molecule type" value="Genomic_DNA"/>
</dbReference>
<protein>
    <submittedName>
        <fullName evidence="2">Uncharacterized protein</fullName>
    </submittedName>
</protein>
<gene>
    <name evidence="2" type="ORF">PLAN_100670</name>
</gene>
<comment type="caution">
    <text evidence="2">The sequence shown here is derived from an EMBL/GenBank/DDBJ whole genome shotgun (WGS) entry which is preliminary data.</text>
</comment>
<accession>A0A6J7ZFY0</accession>
<evidence type="ECO:0000256" key="1">
    <source>
        <dbReference type="SAM" id="MobiDB-lite"/>
    </source>
</evidence>
<proteinExistence type="predicted"/>
<evidence type="ECO:0000313" key="3">
    <source>
        <dbReference type="Proteomes" id="UP000196521"/>
    </source>
</evidence>
<feature type="region of interest" description="Disordered" evidence="1">
    <location>
        <begin position="1"/>
        <end position="51"/>
    </location>
</feature>
<organism evidence="2 3">
    <name type="scientific">Planktothrix rubescens CCAP 1459/22</name>
    <dbReference type="NCBI Taxonomy" id="329571"/>
    <lineage>
        <taxon>Bacteria</taxon>
        <taxon>Bacillati</taxon>
        <taxon>Cyanobacteriota</taxon>
        <taxon>Cyanophyceae</taxon>
        <taxon>Oscillatoriophycideae</taxon>
        <taxon>Oscillatoriales</taxon>
        <taxon>Microcoleaceae</taxon>
        <taxon>Planktothrix</taxon>
    </lineage>
</organism>
<dbReference type="AlphaFoldDB" id="A0A6J7ZFY0"/>
<sequence>MCNLSPSPFPTRRGGRISNIKSQRDLGSITPHSLAGKGAGGLGLRIQKGKT</sequence>